<organism evidence="2 3">
    <name type="scientific">Marinicella sediminis</name>
    <dbReference type="NCBI Taxonomy" id="1792834"/>
    <lineage>
        <taxon>Bacteria</taxon>
        <taxon>Pseudomonadati</taxon>
        <taxon>Pseudomonadota</taxon>
        <taxon>Gammaproteobacteria</taxon>
        <taxon>Lysobacterales</taxon>
        <taxon>Marinicellaceae</taxon>
        <taxon>Marinicella</taxon>
    </lineage>
</organism>
<dbReference type="RefSeq" id="WP_157892954.1">
    <property type="nucleotide sequence ID" value="NZ_JBHRTS010000004.1"/>
</dbReference>
<feature type="transmembrane region" description="Helical" evidence="1">
    <location>
        <begin position="63"/>
        <end position="83"/>
    </location>
</feature>
<sequence>MNVFSKDCRHLWRAPSMWLMLGVLSFVLAWMCWQMLDHYLAIQPSLSQLPYPPSVTDTLWSPLLHMLARVMILVVALSTATIMTSERSQKTLFYLLLSHRSTGSVVRQKLAASATLLWFVWLQVFLFWALLETGGTLSGWQVLSGVLGLSLAVLWMAALGLLIGVYCHATATAALLSIVVMAVLWLLGADGSGQAYGMNWLKLCSPAHHLDWLFSGELSISSVVYFAGGVVLFSMLTEQKLKQLRDGS</sequence>
<evidence type="ECO:0000313" key="3">
    <source>
        <dbReference type="Proteomes" id="UP001595533"/>
    </source>
</evidence>
<dbReference type="EMBL" id="JBHRTS010000004">
    <property type="protein sequence ID" value="MFC3194097.1"/>
    <property type="molecule type" value="Genomic_DNA"/>
</dbReference>
<feature type="transmembrane region" description="Helical" evidence="1">
    <location>
        <begin position="212"/>
        <end position="236"/>
    </location>
</feature>
<name>A0ABV7JFB5_9GAMM</name>
<proteinExistence type="predicted"/>
<comment type="caution">
    <text evidence="2">The sequence shown here is derived from an EMBL/GenBank/DDBJ whole genome shotgun (WGS) entry which is preliminary data.</text>
</comment>
<dbReference type="Proteomes" id="UP001595533">
    <property type="component" value="Unassembled WGS sequence"/>
</dbReference>
<feature type="transmembrane region" description="Helical" evidence="1">
    <location>
        <begin position="142"/>
        <end position="166"/>
    </location>
</feature>
<accession>A0ABV7JFB5</accession>
<keyword evidence="3" id="KW-1185">Reference proteome</keyword>
<keyword evidence="1" id="KW-0812">Transmembrane</keyword>
<keyword evidence="1" id="KW-0472">Membrane</keyword>
<gene>
    <name evidence="2" type="ORF">ACFODZ_07580</name>
</gene>
<feature type="transmembrane region" description="Helical" evidence="1">
    <location>
        <begin position="16"/>
        <end position="36"/>
    </location>
</feature>
<reference evidence="3" key="1">
    <citation type="journal article" date="2019" name="Int. J. Syst. Evol. Microbiol.">
        <title>The Global Catalogue of Microorganisms (GCM) 10K type strain sequencing project: providing services to taxonomists for standard genome sequencing and annotation.</title>
        <authorList>
            <consortium name="The Broad Institute Genomics Platform"/>
            <consortium name="The Broad Institute Genome Sequencing Center for Infectious Disease"/>
            <person name="Wu L."/>
            <person name="Ma J."/>
        </authorList>
    </citation>
    <scope>NUCLEOTIDE SEQUENCE [LARGE SCALE GENOMIC DNA]</scope>
    <source>
        <strain evidence="3">KCTC 42953</strain>
    </source>
</reference>
<evidence type="ECO:0000313" key="2">
    <source>
        <dbReference type="EMBL" id="MFC3194097.1"/>
    </source>
</evidence>
<protein>
    <submittedName>
        <fullName evidence="2">ABC transporter permease</fullName>
    </submittedName>
</protein>
<feature type="transmembrane region" description="Helical" evidence="1">
    <location>
        <begin position="173"/>
        <end position="192"/>
    </location>
</feature>
<feature type="transmembrane region" description="Helical" evidence="1">
    <location>
        <begin position="110"/>
        <end position="130"/>
    </location>
</feature>
<evidence type="ECO:0000256" key="1">
    <source>
        <dbReference type="SAM" id="Phobius"/>
    </source>
</evidence>
<keyword evidence="1" id="KW-1133">Transmembrane helix</keyword>